<proteinExistence type="inferred from homology"/>
<dbReference type="RefSeq" id="WP_117325763.1">
    <property type="nucleotide sequence ID" value="NZ_QVTE01000015.1"/>
</dbReference>
<feature type="transmembrane region" description="Helical" evidence="6">
    <location>
        <begin position="400"/>
        <end position="419"/>
    </location>
</feature>
<comment type="subcellular location">
    <subcellularLocation>
        <location evidence="1">Membrane</location>
        <topology evidence="1">Multi-pass membrane protein</topology>
    </subcellularLocation>
</comment>
<feature type="transmembrane region" description="Helical" evidence="6">
    <location>
        <begin position="144"/>
        <end position="162"/>
    </location>
</feature>
<comment type="similarity">
    <text evidence="2">Belongs to the purine-cytosine permease (2.A.39) family.</text>
</comment>
<dbReference type="GO" id="GO:0015205">
    <property type="term" value="F:nucleobase transmembrane transporter activity"/>
    <property type="evidence" value="ECO:0007669"/>
    <property type="project" value="TreeGrafter"/>
</dbReference>
<feature type="transmembrane region" description="Helical" evidence="6">
    <location>
        <begin position="357"/>
        <end position="379"/>
    </location>
</feature>
<gene>
    <name evidence="7" type="ORF">D0469_06135</name>
</gene>
<dbReference type="AlphaFoldDB" id="A0A372LQK8"/>
<name>A0A372LQK8_9BACI</name>
<evidence type="ECO:0000256" key="1">
    <source>
        <dbReference type="ARBA" id="ARBA00004141"/>
    </source>
</evidence>
<feature type="transmembrane region" description="Helical" evidence="6">
    <location>
        <begin position="59"/>
        <end position="79"/>
    </location>
</feature>
<evidence type="ECO:0000256" key="2">
    <source>
        <dbReference type="ARBA" id="ARBA00008974"/>
    </source>
</evidence>
<feature type="transmembrane region" description="Helical" evidence="6">
    <location>
        <begin position="207"/>
        <end position="228"/>
    </location>
</feature>
<dbReference type="PANTHER" id="PTHR30618">
    <property type="entry name" value="NCS1 FAMILY PURINE/PYRIMIDINE TRANSPORTER"/>
    <property type="match status" value="1"/>
</dbReference>
<evidence type="ECO:0000256" key="3">
    <source>
        <dbReference type="ARBA" id="ARBA00022692"/>
    </source>
</evidence>
<feature type="transmembrane region" description="Helical" evidence="6">
    <location>
        <begin position="292"/>
        <end position="321"/>
    </location>
</feature>
<evidence type="ECO:0000313" key="7">
    <source>
        <dbReference type="EMBL" id="RFU70509.1"/>
    </source>
</evidence>
<keyword evidence="4 6" id="KW-1133">Transmembrane helix</keyword>
<dbReference type="Gene3D" id="1.10.4160.10">
    <property type="entry name" value="Hydantoin permease"/>
    <property type="match status" value="1"/>
</dbReference>
<dbReference type="PANTHER" id="PTHR30618:SF0">
    <property type="entry name" value="PURINE-URACIL PERMEASE NCS1"/>
    <property type="match status" value="1"/>
</dbReference>
<evidence type="ECO:0000256" key="6">
    <source>
        <dbReference type="SAM" id="Phobius"/>
    </source>
</evidence>
<feature type="transmembrane region" description="Helical" evidence="6">
    <location>
        <begin position="28"/>
        <end position="47"/>
    </location>
</feature>
<dbReference type="OrthoDB" id="9780088at2"/>
<comment type="caution">
    <text evidence="7">The sequence shown here is derived from an EMBL/GenBank/DDBJ whole genome shotgun (WGS) entry which is preliminary data.</text>
</comment>
<feature type="transmembrane region" description="Helical" evidence="6">
    <location>
        <begin position="425"/>
        <end position="444"/>
    </location>
</feature>
<keyword evidence="3 6" id="KW-0812">Transmembrane</keyword>
<reference evidence="7 8" key="1">
    <citation type="submission" date="2018-08" db="EMBL/GenBank/DDBJ databases">
        <title>Bacillus chawlae sp. nov., Bacillus glennii sp. nov., and Bacillus saganii sp. nov. Isolated from the Vehicle Assembly Building at Kennedy Space Center where the Viking Spacecraft were Assembled.</title>
        <authorList>
            <person name="Seuylemezian A."/>
            <person name="Vaishampayan P."/>
        </authorList>
    </citation>
    <scope>NUCLEOTIDE SEQUENCE [LARGE SCALE GENOMIC DNA]</scope>
    <source>
        <strain evidence="7 8">V47-23a</strain>
    </source>
</reference>
<accession>A0A372LQK8</accession>
<dbReference type="Proteomes" id="UP000264541">
    <property type="component" value="Unassembled WGS sequence"/>
</dbReference>
<dbReference type="Pfam" id="PF02133">
    <property type="entry name" value="Transp_cyt_pur"/>
    <property type="match status" value="1"/>
</dbReference>
<dbReference type="GO" id="GO:0005886">
    <property type="term" value="C:plasma membrane"/>
    <property type="evidence" value="ECO:0007669"/>
    <property type="project" value="TreeGrafter"/>
</dbReference>
<dbReference type="InterPro" id="IPR001248">
    <property type="entry name" value="Pur-cyt_permease"/>
</dbReference>
<dbReference type="EMBL" id="QVTE01000015">
    <property type="protein sequence ID" value="RFU70509.1"/>
    <property type="molecule type" value="Genomic_DNA"/>
</dbReference>
<feature type="transmembrane region" description="Helical" evidence="6">
    <location>
        <begin position="249"/>
        <end position="272"/>
    </location>
</feature>
<sequence length="497" mass="55091">MDFQKQNIVKNHLLEESILPIANKNKTIGNIGYIAIWVGMTVMLVLYQFGAQAIASHHIVPSLLAIFLGFFIMGALMLLSADVGTEHGLTNAVYMRAPFGIYGTHFPAVSKGVVAAIWFGIQTYLGSLALNGIFEYLTGFDNWIIWYILFGIVQIINTALGIKAVERFADFAAPVLILISIWMYFFLNDIATLNGINIWTFVGNENTPLFLIFLTNFSLWTPLCLDLPNITRYLKVDTNTMSFSKRNRNLYIAQLVALPLVAVLLTFIGAIAFAATGDWNPINIIQDNQTGFVLVVLLALVLFAQWSTNTAANVIPAALAFVNAGAPFISYKAGVVIAGLVGTLTMPWLILDNIMVFLGYYGGALSAVAGIVICDYYVIRKRRLNVPELYKVNGQYTYSKGFNWAGMVSWIIAGGLAIWQLEYAYIVGFPAGFVLYLVLMKTWILPRYPQAEIDSGFDAEYLATSVGKDWVYTSEGFVRLDCNQPKISSQKPKEEIV</sequence>
<feature type="transmembrane region" description="Helical" evidence="6">
    <location>
        <begin position="99"/>
        <end position="121"/>
    </location>
</feature>
<organism evidence="7 8">
    <name type="scientific">Peribacillus saganii</name>
    <dbReference type="NCBI Taxonomy" id="2303992"/>
    <lineage>
        <taxon>Bacteria</taxon>
        <taxon>Bacillati</taxon>
        <taxon>Bacillota</taxon>
        <taxon>Bacilli</taxon>
        <taxon>Bacillales</taxon>
        <taxon>Bacillaceae</taxon>
        <taxon>Peribacillus</taxon>
    </lineage>
</organism>
<keyword evidence="8" id="KW-1185">Reference proteome</keyword>
<keyword evidence="5 6" id="KW-0472">Membrane</keyword>
<protein>
    <submittedName>
        <fullName evidence="7">Nitrate reductase</fullName>
    </submittedName>
</protein>
<evidence type="ECO:0000313" key="8">
    <source>
        <dbReference type="Proteomes" id="UP000264541"/>
    </source>
</evidence>
<evidence type="ECO:0000256" key="5">
    <source>
        <dbReference type="ARBA" id="ARBA00023136"/>
    </source>
</evidence>
<dbReference type="InterPro" id="IPR045225">
    <property type="entry name" value="Uracil/uridine/allantoin_perm"/>
</dbReference>
<evidence type="ECO:0000256" key="4">
    <source>
        <dbReference type="ARBA" id="ARBA00022989"/>
    </source>
</evidence>
<dbReference type="CDD" id="cd10323">
    <property type="entry name" value="SLC-NCS1sbd"/>
    <property type="match status" value="1"/>
</dbReference>
<feature type="transmembrane region" description="Helical" evidence="6">
    <location>
        <begin position="169"/>
        <end position="187"/>
    </location>
</feature>